<dbReference type="InterPro" id="IPR029052">
    <property type="entry name" value="Metallo-depent_PP-like"/>
</dbReference>
<accession>A0ABY8H416</accession>
<keyword evidence="1" id="KW-0479">Metal-binding</keyword>
<evidence type="ECO:0000256" key="3">
    <source>
        <dbReference type="ARBA" id="ARBA00023004"/>
    </source>
</evidence>
<dbReference type="EMBL" id="CP121252">
    <property type="protein sequence ID" value="WFP15874.1"/>
    <property type="molecule type" value="Genomic_DNA"/>
</dbReference>
<evidence type="ECO:0000313" key="8">
    <source>
        <dbReference type="Proteomes" id="UP001219037"/>
    </source>
</evidence>
<evidence type="ECO:0000256" key="1">
    <source>
        <dbReference type="ARBA" id="ARBA00022723"/>
    </source>
</evidence>
<evidence type="ECO:0000256" key="4">
    <source>
        <dbReference type="ARBA" id="ARBA00025742"/>
    </source>
</evidence>
<feature type="region of interest" description="Disordered" evidence="5">
    <location>
        <begin position="267"/>
        <end position="289"/>
    </location>
</feature>
<feature type="domain" description="Calcineurin-like phosphoesterase" evidence="6">
    <location>
        <begin position="9"/>
        <end position="202"/>
    </location>
</feature>
<comment type="similarity">
    <text evidence="4">Belongs to the cyclic nucleotide phosphodiesterase class-III family.</text>
</comment>
<dbReference type="Pfam" id="PF00149">
    <property type="entry name" value="Metallophos"/>
    <property type="match status" value="1"/>
</dbReference>
<gene>
    <name evidence="7" type="ORF">P8192_10770</name>
</gene>
<evidence type="ECO:0000256" key="5">
    <source>
        <dbReference type="SAM" id="MobiDB-lite"/>
    </source>
</evidence>
<protein>
    <submittedName>
        <fullName evidence="7">Metallophosphoesterase</fullName>
    </submittedName>
</protein>
<dbReference type="Gene3D" id="3.60.21.10">
    <property type="match status" value="1"/>
</dbReference>
<keyword evidence="3" id="KW-0408">Iron</keyword>
<evidence type="ECO:0000259" key="6">
    <source>
        <dbReference type="Pfam" id="PF00149"/>
    </source>
</evidence>
<proteinExistence type="inferred from homology"/>
<dbReference type="SUPFAM" id="SSF56300">
    <property type="entry name" value="Metallo-dependent phosphatases"/>
    <property type="match status" value="1"/>
</dbReference>
<dbReference type="RefSeq" id="WP_278156942.1">
    <property type="nucleotide sequence ID" value="NZ_CP121252.1"/>
</dbReference>
<dbReference type="InterPro" id="IPR050884">
    <property type="entry name" value="CNP_phosphodiesterase-III"/>
</dbReference>
<reference evidence="7 8" key="1">
    <citation type="submission" date="2023-04" db="EMBL/GenBank/DDBJ databases">
        <title>Funneling lignin-derived compounds into biodiesel using alkali-halophilic Citricoccus sp. P2.</title>
        <authorList>
            <person name="Luo C.-B."/>
        </authorList>
    </citation>
    <scope>NUCLEOTIDE SEQUENCE [LARGE SCALE GENOMIC DNA]</scope>
    <source>
        <strain evidence="7 8">P2</strain>
    </source>
</reference>
<dbReference type="Proteomes" id="UP001219037">
    <property type="component" value="Chromosome"/>
</dbReference>
<dbReference type="InterPro" id="IPR004843">
    <property type="entry name" value="Calcineurin-like_PHP"/>
</dbReference>
<organism evidence="7 8">
    <name type="scientific">Citricoccus muralis</name>
    <dbReference type="NCBI Taxonomy" id="169134"/>
    <lineage>
        <taxon>Bacteria</taxon>
        <taxon>Bacillati</taxon>
        <taxon>Actinomycetota</taxon>
        <taxon>Actinomycetes</taxon>
        <taxon>Micrococcales</taxon>
        <taxon>Micrococcaceae</taxon>
        <taxon>Citricoccus</taxon>
    </lineage>
</organism>
<evidence type="ECO:0000313" key="7">
    <source>
        <dbReference type="EMBL" id="WFP15874.1"/>
    </source>
</evidence>
<dbReference type="PANTHER" id="PTHR42988:SF2">
    <property type="entry name" value="CYCLIC NUCLEOTIDE PHOSPHODIESTERASE CBUA0032-RELATED"/>
    <property type="match status" value="1"/>
</dbReference>
<name>A0ABY8H416_9MICC</name>
<sequence>MTSTLPTHRLVHLTDAHLTAESRLLHDRLEPWSRLFSALSAAAQFRPDAVVISGDLGERGHKIHDRAAPLLTQAEAQLGCPVITVPGNHDTPGAIGERFNTSRTASGPHSADTVHEITGLRVIGLDSHGFEQPQGWLDPEQLDWLTEVLATPVEHGTVLLLHHPPIPTIDPFLSTVGLANAEELSERLHGTDVRVMLSGHLHLSTSGVLGAIPVWSGPALAYNHNPFTPAGTLQGLDSSWLSVVDVHAHTVATSAVPMQTASAVFTRHLSPSPSPSTPFTSDHPATVQE</sequence>
<keyword evidence="2" id="KW-0378">Hydrolase</keyword>
<dbReference type="PANTHER" id="PTHR42988">
    <property type="entry name" value="PHOSPHOHYDROLASE"/>
    <property type="match status" value="1"/>
</dbReference>
<evidence type="ECO:0000256" key="2">
    <source>
        <dbReference type="ARBA" id="ARBA00022801"/>
    </source>
</evidence>
<keyword evidence="8" id="KW-1185">Reference proteome</keyword>